<dbReference type="GO" id="GO:0004594">
    <property type="term" value="F:pantothenate kinase activity"/>
    <property type="evidence" value="ECO:0007669"/>
    <property type="project" value="UniProtKB-UniRule"/>
</dbReference>
<comment type="catalytic activity">
    <reaction evidence="1 16">
        <text>(R)-pantothenate + ATP = (R)-4'-phosphopantothenate + ADP + H(+)</text>
        <dbReference type="Rhea" id="RHEA:16373"/>
        <dbReference type="ChEBI" id="CHEBI:10986"/>
        <dbReference type="ChEBI" id="CHEBI:15378"/>
        <dbReference type="ChEBI" id="CHEBI:29032"/>
        <dbReference type="ChEBI" id="CHEBI:30616"/>
        <dbReference type="ChEBI" id="CHEBI:456216"/>
        <dbReference type="EC" id="2.7.1.33"/>
    </reaction>
</comment>
<dbReference type="PANTHER" id="PTHR34265:SF1">
    <property type="entry name" value="TYPE III PANTOTHENATE KINASE"/>
    <property type="match status" value="1"/>
</dbReference>
<dbReference type="GO" id="GO:0005524">
    <property type="term" value="F:ATP binding"/>
    <property type="evidence" value="ECO:0007669"/>
    <property type="project" value="UniProtKB-UniRule"/>
</dbReference>
<dbReference type="NCBIfam" id="TIGR00671">
    <property type="entry name" value="baf"/>
    <property type="match status" value="1"/>
</dbReference>
<evidence type="ECO:0000256" key="16">
    <source>
        <dbReference type="HAMAP-Rule" id="MF_01274"/>
    </source>
</evidence>
<keyword evidence="8 16" id="KW-0808">Transferase</keyword>
<evidence type="ECO:0000256" key="9">
    <source>
        <dbReference type="ARBA" id="ARBA00022741"/>
    </source>
</evidence>
<dbReference type="GO" id="GO:0005737">
    <property type="term" value="C:cytoplasm"/>
    <property type="evidence" value="ECO:0007669"/>
    <property type="project" value="UniProtKB-SubCell"/>
</dbReference>
<organism evidence="17 18">
    <name type="scientific">Pleionea litopenaei</name>
    <dbReference type="NCBI Taxonomy" id="3070815"/>
    <lineage>
        <taxon>Bacteria</taxon>
        <taxon>Pseudomonadati</taxon>
        <taxon>Pseudomonadota</taxon>
        <taxon>Gammaproteobacteria</taxon>
        <taxon>Oceanospirillales</taxon>
        <taxon>Pleioneaceae</taxon>
        <taxon>Pleionea</taxon>
    </lineage>
</organism>
<keyword evidence="10 16" id="KW-0418">Kinase</keyword>
<dbReference type="SUPFAM" id="SSF53067">
    <property type="entry name" value="Actin-like ATPase domain"/>
    <property type="match status" value="2"/>
</dbReference>
<comment type="cofactor">
    <cofactor evidence="2">
        <name>K(+)</name>
        <dbReference type="ChEBI" id="CHEBI:29103"/>
    </cofactor>
</comment>
<dbReference type="Gene3D" id="3.30.420.40">
    <property type="match status" value="2"/>
</dbReference>
<evidence type="ECO:0000256" key="14">
    <source>
        <dbReference type="ARBA" id="ARBA00038036"/>
    </source>
</evidence>
<evidence type="ECO:0000313" key="17">
    <source>
        <dbReference type="EMBL" id="WMS89107.1"/>
    </source>
</evidence>
<comment type="subunit">
    <text evidence="5 16">Homodimer.</text>
</comment>
<evidence type="ECO:0000256" key="2">
    <source>
        <dbReference type="ARBA" id="ARBA00001958"/>
    </source>
</evidence>
<feature type="binding site" evidence="16">
    <location>
        <position position="133"/>
    </location>
    <ligand>
        <name>K(+)</name>
        <dbReference type="ChEBI" id="CHEBI:29103"/>
    </ligand>
</feature>
<proteinExistence type="inferred from homology"/>
<keyword evidence="12 16" id="KW-0630">Potassium</keyword>
<reference evidence="17 18" key="1">
    <citation type="submission" date="2023-08" db="EMBL/GenBank/DDBJ databases">
        <title>Pleionea litopenaei sp. nov., isolated from stomach of juvenile Litopenaeus vannamei.</title>
        <authorList>
            <person name="Rho A.M."/>
            <person name="Hwang C.Y."/>
        </authorList>
    </citation>
    <scope>NUCLEOTIDE SEQUENCE [LARGE SCALE GENOMIC DNA]</scope>
    <source>
        <strain evidence="17 18">HL-JVS1</strain>
    </source>
</reference>
<sequence length="267" mass="29084">MMLLVDFGNTRTKWLAVSDSDADAWAVSGENSLNQEWRACGYELSAIQIVEQISKDLPSSSTPIVVASVKPSVSEPIVDILREKYRVHCVVSESAFEGLVNAYSDPTAMGIDRWLAMIAGYRRSQGQSFIVVDCGTAITLDAVLETGQHMGGFILPGLNKQLNALLSNTEQVHSGQIRPEVSVELGQNTQTCVFNGIVTQIVALVEKISRQLSANGFPKVILTGGDGELIKDLLIKEISEESENITYVPLLVFEGLLTNALKELKKM</sequence>
<evidence type="ECO:0000256" key="4">
    <source>
        <dbReference type="ARBA" id="ARBA00005225"/>
    </source>
</evidence>
<evidence type="ECO:0000256" key="11">
    <source>
        <dbReference type="ARBA" id="ARBA00022840"/>
    </source>
</evidence>
<dbReference type="EC" id="2.7.1.33" evidence="6 16"/>
<evidence type="ECO:0000256" key="6">
    <source>
        <dbReference type="ARBA" id="ARBA00012102"/>
    </source>
</evidence>
<comment type="subcellular location">
    <subcellularLocation>
        <location evidence="3 16">Cytoplasm</location>
    </subcellularLocation>
</comment>
<feature type="binding site" evidence="16">
    <location>
        <position position="136"/>
    </location>
    <ligand>
        <name>ATP</name>
        <dbReference type="ChEBI" id="CHEBI:30616"/>
    </ligand>
</feature>
<comment type="similarity">
    <text evidence="14 16">Belongs to the type III pantothenate kinase family.</text>
</comment>
<protein>
    <recommendedName>
        <fullName evidence="15 16">Type III pantothenate kinase</fullName>
        <ecNumber evidence="6 16">2.7.1.33</ecNumber>
    </recommendedName>
    <alternativeName>
        <fullName evidence="16">PanK-III</fullName>
    </alternativeName>
    <alternativeName>
        <fullName evidence="16">Pantothenic acid kinase</fullName>
    </alternativeName>
</protein>
<keyword evidence="13 16" id="KW-0173">Coenzyme A biosynthesis</keyword>
<dbReference type="Pfam" id="PF03309">
    <property type="entry name" value="Pan_kinase"/>
    <property type="match status" value="1"/>
</dbReference>
<dbReference type="AlphaFoldDB" id="A0AA51X883"/>
<dbReference type="EMBL" id="CP133548">
    <property type="protein sequence ID" value="WMS89107.1"/>
    <property type="molecule type" value="Genomic_DNA"/>
</dbReference>
<dbReference type="GO" id="GO:0046872">
    <property type="term" value="F:metal ion binding"/>
    <property type="evidence" value="ECO:0007669"/>
    <property type="project" value="UniProtKB-KW"/>
</dbReference>
<keyword evidence="11 16" id="KW-0067">ATP-binding</keyword>
<keyword evidence="16" id="KW-0479">Metal-binding</keyword>
<evidence type="ECO:0000256" key="10">
    <source>
        <dbReference type="ARBA" id="ARBA00022777"/>
    </source>
</evidence>
<evidence type="ECO:0000256" key="13">
    <source>
        <dbReference type="ARBA" id="ARBA00022993"/>
    </source>
</evidence>
<dbReference type="RefSeq" id="WP_309204352.1">
    <property type="nucleotide sequence ID" value="NZ_CP133548.1"/>
</dbReference>
<evidence type="ECO:0000256" key="12">
    <source>
        <dbReference type="ARBA" id="ARBA00022958"/>
    </source>
</evidence>
<dbReference type="CDD" id="cd24015">
    <property type="entry name" value="ASKHA_NBD_PanK-III"/>
    <property type="match status" value="1"/>
</dbReference>
<evidence type="ECO:0000256" key="1">
    <source>
        <dbReference type="ARBA" id="ARBA00001206"/>
    </source>
</evidence>
<feature type="binding site" evidence="16">
    <location>
        <begin position="110"/>
        <end position="113"/>
    </location>
    <ligand>
        <name>substrate</name>
    </ligand>
</feature>
<dbReference type="InterPro" id="IPR043129">
    <property type="entry name" value="ATPase_NBD"/>
</dbReference>
<comment type="pathway">
    <text evidence="4 16">Cofactor biosynthesis; coenzyme A biosynthesis; CoA from (R)-pantothenate: step 1/5.</text>
</comment>
<accession>A0AA51X883</accession>
<dbReference type="GO" id="GO:0015937">
    <property type="term" value="P:coenzyme A biosynthetic process"/>
    <property type="evidence" value="ECO:0007669"/>
    <property type="project" value="UniProtKB-UniRule"/>
</dbReference>
<dbReference type="HAMAP" id="MF_01274">
    <property type="entry name" value="Pantothen_kinase_3"/>
    <property type="match status" value="1"/>
</dbReference>
<evidence type="ECO:0000256" key="7">
    <source>
        <dbReference type="ARBA" id="ARBA00022490"/>
    </source>
</evidence>
<feature type="binding site" evidence="16">
    <location>
        <position position="189"/>
    </location>
    <ligand>
        <name>substrate</name>
    </ligand>
</feature>
<feature type="binding site" evidence="16">
    <location>
        <begin position="6"/>
        <end position="13"/>
    </location>
    <ligand>
        <name>ATP</name>
        <dbReference type="ChEBI" id="CHEBI:30616"/>
    </ligand>
</feature>
<dbReference type="InterPro" id="IPR004619">
    <property type="entry name" value="Type_III_PanK"/>
</dbReference>
<evidence type="ECO:0000313" key="18">
    <source>
        <dbReference type="Proteomes" id="UP001239782"/>
    </source>
</evidence>
<dbReference type="Proteomes" id="UP001239782">
    <property type="component" value="Chromosome"/>
</dbReference>
<evidence type="ECO:0000256" key="3">
    <source>
        <dbReference type="ARBA" id="ARBA00004496"/>
    </source>
</evidence>
<evidence type="ECO:0000256" key="15">
    <source>
        <dbReference type="ARBA" id="ARBA00040883"/>
    </source>
</evidence>
<comment type="cofactor">
    <cofactor evidence="16">
        <name>NH4(+)</name>
        <dbReference type="ChEBI" id="CHEBI:28938"/>
    </cofactor>
    <cofactor evidence="16">
        <name>K(+)</name>
        <dbReference type="ChEBI" id="CHEBI:29103"/>
    </cofactor>
    <text evidence="16">A monovalent cation. Ammonium or potassium.</text>
</comment>
<comment type="function">
    <text evidence="16">Catalyzes the phosphorylation of pantothenate (Pan), the first step in CoA biosynthesis.</text>
</comment>
<name>A0AA51X883_9GAMM</name>
<keyword evidence="7 16" id="KW-0963">Cytoplasm</keyword>
<keyword evidence="18" id="KW-1185">Reference proteome</keyword>
<keyword evidence="9 16" id="KW-0547">Nucleotide-binding</keyword>
<evidence type="ECO:0000256" key="8">
    <source>
        <dbReference type="ARBA" id="ARBA00022679"/>
    </source>
</evidence>
<feature type="binding site" evidence="16">
    <location>
        <position position="103"/>
    </location>
    <ligand>
        <name>substrate</name>
    </ligand>
</feature>
<dbReference type="KEGG" id="plei:Q9312_09385"/>
<feature type="active site" description="Proton acceptor" evidence="16">
    <location>
        <position position="112"/>
    </location>
</feature>
<evidence type="ECO:0000256" key="5">
    <source>
        <dbReference type="ARBA" id="ARBA00011738"/>
    </source>
</evidence>
<gene>
    <name evidence="16" type="primary">coaX</name>
    <name evidence="17" type="ORF">Q9312_09385</name>
</gene>
<dbReference type="PANTHER" id="PTHR34265">
    <property type="entry name" value="TYPE III PANTOTHENATE KINASE"/>
    <property type="match status" value="1"/>
</dbReference>